<dbReference type="EC" id="3.2.1.26" evidence="2"/>
<dbReference type="GO" id="GO:0004564">
    <property type="term" value="F:beta-fructofuranosidase activity"/>
    <property type="evidence" value="ECO:0007669"/>
    <property type="project" value="UniProtKB-EC"/>
</dbReference>
<evidence type="ECO:0000256" key="2">
    <source>
        <dbReference type="ARBA" id="ARBA00012758"/>
    </source>
</evidence>
<dbReference type="InterPro" id="IPR051214">
    <property type="entry name" value="GH32_Enzymes"/>
</dbReference>
<dbReference type="SUPFAM" id="SSF49899">
    <property type="entry name" value="Concanavalin A-like lectins/glucanases"/>
    <property type="match status" value="1"/>
</dbReference>
<evidence type="ECO:0000259" key="7">
    <source>
        <dbReference type="Pfam" id="PF08244"/>
    </source>
</evidence>
<proteinExistence type="inferred from homology"/>
<evidence type="ECO:0000256" key="1">
    <source>
        <dbReference type="ARBA" id="ARBA00009902"/>
    </source>
</evidence>
<dbReference type="PANTHER" id="PTHR43101:SF1">
    <property type="entry name" value="BETA-FRUCTOSIDASE"/>
    <property type="match status" value="1"/>
</dbReference>
<organism evidence="8 9">
    <name type="scientific">Corynebacterium qintianiae</name>
    <dbReference type="NCBI Taxonomy" id="2709392"/>
    <lineage>
        <taxon>Bacteria</taxon>
        <taxon>Bacillati</taxon>
        <taxon>Actinomycetota</taxon>
        <taxon>Actinomycetes</taxon>
        <taxon>Mycobacteriales</taxon>
        <taxon>Corynebacteriaceae</taxon>
        <taxon>Corynebacterium</taxon>
    </lineage>
</organism>
<dbReference type="SMART" id="SM00640">
    <property type="entry name" value="Glyco_32"/>
    <property type="match status" value="1"/>
</dbReference>
<evidence type="ECO:0000256" key="5">
    <source>
        <dbReference type="RuleBase" id="RU362110"/>
    </source>
</evidence>
<evidence type="ECO:0000259" key="6">
    <source>
        <dbReference type="Pfam" id="PF00251"/>
    </source>
</evidence>
<sequence length="469" mass="50772">MSVFRPELHVTVDSGILDAAAGILRDGNAAAGDDTWHIFYQYRTGADTPSRWGHNVSEGSAFDWVECNDTVAPFGGETGVRAGSVVASDEGVDLYFTSVTEAGMSIQISRADDLDALCEDVDEDYQVDPAIRRLGDVVFDEGGFTRFRSPCVVPNWEQADDRDKGQSGWLMLAMTGEPESPQPVVLTSEDGTAWKVLGALEFDGDPGFEPENELLVAPRIIRLRDEVDSQIYDVLMFSLERRGKDTTGYVIGTLNGSVFTVAEEARRIDFGHDFTRPRSTNYTPGSITEEERLSHAYIYGLMADTGRGGDPTQEPNWSSEGWASTLTIPRRLTLQNGALYQTPPRGLPDAVADTERARLWTGLCEVPLGTKGHVKAEILDGNGDVAAVVTHSGDEISLDRLDGAPACAPLGDDDEDNITILVDSSTIEVFAGGGVVAMSSRFWPENGCSGIRVTTDGAAQILNEWHRGA</sequence>
<name>A0A7T0PFK4_9CORY</name>
<evidence type="ECO:0000313" key="8">
    <source>
        <dbReference type="EMBL" id="QPK83970.1"/>
    </source>
</evidence>
<dbReference type="PANTHER" id="PTHR43101">
    <property type="entry name" value="BETA-FRUCTOSIDASE"/>
    <property type="match status" value="1"/>
</dbReference>
<evidence type="ECO:0000313" key="9">
    <source>
        <dbReference type="Proteomes" id="UP000594586"/>
    </source>
</evidence>
<dbReference type="GO" id="GO:0005975">
    <property type="term" value="P:carbohydrate metabolic process"/>
    <property type="evidence" value="ECO:0007669"/>
    <property type="project" value="InterPro"/>
</dbReference>
<reference evidence="8 9" key="1">
    <citation type="submission" date="2020-11" db="EMBL/GenBank/DDBJ databases">
        <title>Corynebacterium sp. MC1420.</title>
        <authorList>
            <person name="Zhou J."/>
        </authorList>
    </citation>
    <scope>NUCLEOTIDE SEQUENCE [LARGE SCALE GENOMIC DNA]</scope>
    <source>
        <strain evidence="8 9">MC1420</strain>
    </source>
</reference>
<evidence type="ECO:0000256" key="3">
    <source>
        <dbReference type="ARBA" id="ARBA00022801"/>
    </source>
</evidence>
<dbReference type="InterPro" id="IPR001362">
    <property type="entry name" value="Glyco_hydro_32"/>
</dbReference>
<dbReference type="InterPro" id="IPR013148">
    <property type="entry name" value="Glyco_hydro_32_N"/>
</dbReference>
<keyword evidence="3 5" id="KW-0378">Hydrolase</keyword>
<dbReference type="InterPro" id="IPR023296">
    <property type="entry name" value="Glyco_hydro_beta-prop_sf"/>
</dbReference>
<keyword evidence="4 5" id="KW-0326">Glycosidase</keyword>
<dbReference type="Pfam" id="PF08244">
    <property type="entry name" value="Glyco_hydro_32C"/>
    <property type="match status" value="1"/>
</dbReference>
<dbReference type="KEGG" id="cqn:G7Y29_04065"/>
<accession>A0A7T0PFK4</accession>
<dbReference type="SUPFAM" id="SSF75005">
    <property type="entry name" value="Arabinanase/levansucrase/invertase"/>
    <property type="match status" value="1"/>
</dbReference>
<evidence type="ECO:0000256" key="4">
    <source>
        <dbReference type="ARBA" id="ARBA00023295"/>
    </source>
</evidence>
<keyword evidence="9" id="KW-1185">Reference proteome</keyword>
<feature type="domain" description="Glycosyl hydrolase family 32 C-terminal" evidence="7">
    <location>
        <begin position="389"/>
        <end position="460"/>
    </location>
</feature>
<dbReference type="Proteomes" id="UP000594586">
    <property type="component" value="Chromosome"/>
</dbReference>
<protein>
    <recommendedName>
        <fullName evidence="2">beta-fructofuranosidase</fullName>
        <ecNumber evidence="2">3.2.1.26</ecNumber>
    </recommendedName>
</protein>
<feature type="domain" description="Glycosyl hydrolase family 32 N-terminal" evidence="6">
    <location>
        <begin position="33"/>
        <end position="343"/>
    </location>
</feature>
<dbReference type="Gene3D" id="2.115.10.20">
    <property type="entry name" value="Glycosyl hydrolase domain, family 43"/>
    <property type="match status" value="1"/>
</dbReference>
<dbReference type="InterPro" id="IPR013320">
    <property type="entry name" value="ConA-like_dom_sf"/>
</dbReference>
<dbReference type="InterPro" id="IPR013189">
    <property type="entry name" value="Glyco_hydro_32_C"/>
</dbReference>
<dbReference type="RefSeq" id="WP_165002101.1">
    <property type="nucleotide sequence ID" value="NZ_CP064955.1"/>
</dbReference>
<comment type="similarity">
    <text evidence="1 5">Belongs to the glycosyl hydrolase 32 family.</text>
</comment>
<dbReference type="Pfam" id="PF00251">
    <property type="entry name" value="Glyco_hydro_32N"/>
    <property type="match status" value="1"/>
</dbReference>
<gene>
    <name evidence="8" type="ORF">G7Y29_04065</name>
</gene>
<dbReference type="EMBL" id="CP064955">
    <property type="protein sequence ID" value="QPK83970.1"/>
    <property type="molecule type" value="Genomic_DNA"/>
</dbReference>
<dbReference type="Gene3D" id="2.60.120.560">
    <property type="entry name" value="Exo-inulinase, domain 1"/>
    <property type="match status" value="1"/>
</dbReference>
<dbReference type="AlphaFoldDB" id="A0A7T0PFK4"/>